<dbReference type="InterPro" id="IPR051257">
    <property type="entry name" value="Diverse_CBS-Domain"/>
</dbReference>
<dbReference type="RefSeq" id="WP_193004082.1">
    <property type="nucleotide sequence ID" value="NZ_CP040449.1"/>
</dbReference>
<protein>
    <submittedName>
        <fullName evidence="4">CBS domain-containing protein</fullName>
    </submittedName>
</protein>
<dbReference type="CDD" id="cd04629">
    <property type="entry name" value="CBS_pair_bac"/>
    <property type="match status" value="1"/>
</dbReference>
<feature type="domain" description="CBS" evidence="3">
    <location>
        <begin position="10"/>
        <end position="68"/>
    </location>
</feature>
<dbReference type="InterPro" id="IPR046342">
    <property type="entry name" value="CBS_dom_sf"/>
</dbReference>
<reference evidence="4 5" key="1">
    <citation type="submission" date="2019-05" db="EMBL/GenBank/DDBJ databases">
        <title>OXA-830, a novel chromosomally encoded expanded-spectrum class D beta-lactamase in Aeromonas simiae.</title>
        <authorList>
            <person name="Zhou W."/>
            <person name="Chen Q."/>
        </authorList>
    </citation>
    <scope>NUCLEOTIDE SEQUENCE [LARGE SCALE GENOMIC DNA]</scope>
    <source>
        <strain evidence="4 5">A6</strain>
    </source>
</reference>
<dbReference type="SUPFAM" id="SSF54631">
    <property type="entry name" value="CBS-domain pair"/>
    <property type="match status" value="1"/>
</dbReference>
<dbReference type="Pfam" id="PF00571">
    <property type="entry name" value="CBS"/>
    <property type="match status" value="2"/>
</dbReference>
<dbReference type="SMART" id="SM00116">
    <property type="entry name" value="CBS"/>
    <property type="match status" value="2"/>
</dbReference>
<proteinExistence type="predicted"/>
<name>A0A5J6WWF0_9GAMM</name>
<dbReference type="InterPro" id="IPR044729">
    <property type="entry name" value="CBS_bac"/>
</dbReference>
<dbReference type="PANTHER" id="PTHR43080">
    <property type="entry name" value="CBS DOMAIN-CONTAINING PROTEIN CBSX3, MITOCHONDRIAL"/>
    <property type="match status" value="1"/>
</dbReference>
<dbReference type="Gene3D" id="3.10.580.10">
    <property type="entry name" value="CBS-domain"/>
    <property type="match status" value="1"/>
</dbReference>
<organism evidence="4 5">
    <name type="scientific">Aeromonas simiae</name>
    <dbReference type="NCBI Taxonomy" id="218936"/>
    <lineage>
        <taxon>Bacteria</taxon>
        <taxon>Pseudomonadati</taxon>
        <taxon>Pseudomonadota</taxon>
        <taxon>Gammaproteobacteria</taxon>
        <taxon>Aeromonadales</taxon>
        <taxon>Aeromonadaceae</taxon>
        <taxon>Aeromonas</taxon>
    </lineage>
</organism>
<gene>
    <name evidence="4" type="ORF">FE240_08030</name>
</gene>
<accession>A0A5J6WWF0</accession>
<keyword evidence="5" id="KW-1185">Reference proteome</keyword>
<evidence type="ECO:0000313" key="4">
    <source>
        <dbReference type="EMBL" id="QFI54644.1"/>
    </source>
</evidence>
<dbReference type="Proteomes" id="UP000594034">
    <property type="component" value="Chromosome"/>
</dbReference>
<evidence type="ECO:0000313" key="5">
    <source>
        <dbReference type="Proteomes" id="UP000594034"/>
    </source>
</evidence>
<dbReference type="PANTHER" id="PTHR43080:SF26">
    <property type="entry name" value="REGULATORY PROTEIN"/>
    <property type="match status" value="1"/>
</dbReference>
<dbReference type="PROSITE" id="PS51371">
    <property type="entry name" value="CBS"/>
    <property type="match status" value="2"/>
</dbReference>
<feature type="domain" description="CBS" evidence="3">
    <location>
        <begin position="77"/>
        <end position="132"/>
    </location>
</feature>
<dbReference type="EMBL" id="CP040449">
    <property type="protein sequence ID" value="QFI54644.1"/>
    <property type="molecule type" value="Genomic_DNA"/>
</dbReference>
<sequence length="139" mass="15475">MYSLKVRDYMLERAVTLSPDMTVPAAVEKFLHSNQLGGPVVDGAGQVLGWVSEQDCLGAMLEEAYHCEQVALVRDVMRREVLSVTPDTSIIEVASMMRGQKPKIYPVLEEGRLVGVINRHMVLRAISQQLQGCFEHHPA</sequence>
<keyword evidence="1 2" id="KW-0129">CBS domain</keyword>
<dbReference type="KEGG" id="asim:FE240_08030"/>
<evidence type="ECO:0000259" key="3">
    <source>
        <dbReference type="PROSITE" id="PS51371"/>
    </source>
</evidence>
<dbReference type="InterPro" id="IPR000644">
    <property type="entry name" value="CBS_dom"/>
</dbReference>
<evidence type="ECO:0000256" key="2">
    <source>
        <dbReference type="PROSITE-ProRule" id="PRU00703"/>
    </source>
</evidence>
<dbReference type="AlphaFoldDB" id="A0A5J6WWF0"/>
<evidence type="ECO:0000256" key="1">
    <source>
        <dbReference type="ARBA" id="ARBA00023122"/>
    </source>
</evidence>